<evidence type="ECO:0008006" key="5">
    <source>
        <dbReference type="Google" id="ProtNLM"/>
    </source>
</evidence>
<name>A0A9P3HKT4_9FUNG</name>
<gene>
    <name evidence="3" type="ORF">EMPS_10785</name>
</gene>
<evidence type="ECO:0000313" key="4">
    <source>
        <dbReference type="Proteomes" id="UP000827284"/>
    </source>
</evidence>
<feature type="compositionally biased region" description="Basic and acidic residues" evidence="1">
    <location>
        <begin position="137"/>
        <end position="152"/>
    </location>
</feature>
<feature type="transmembrane region" description="Helical" evidence="2">
    <location>
        <begin position="237"/>
        <end position="259"/>
    </location>
</feature>
<keyword evidence="4" id="KW-1185">Reference proteome</keyword>
<dbReference type="Proteomes" id="UP000827284">
    <property type="component" value="Unassembled WGS sequence"/>
</dbReference>
<keyword evidence="2" id="KW-0812">Transmembrane</keyword>
<feature type="compositionally biased region" description="Basic and acidic residues" evidence="1">
    <location>
        <begin position="276"/>
        <end position="294"/>
    </location>
</feature>
<dbReference type="PANTHER" id="PTHR12459:SF19">
    <property type="entry name" value="TRANSMEMBRANE PROTEIN 135 N-TERMINAL DOMAIN-CONTAINING PROTEIN"/>
    <property type="match status" value="1"/>
</dbReference>
<accession>A0A9P3HKT4</accession>
<organism evidence="3 4">
    <name type="scientific">Entomortierella parvispora</name>
    <dbReference type="NCBI Taxonomy" id="205924"/>
    <lineage>
        <taxon>Eukaryota</taxon>
        <taxon>Fungi</taxon>
        <taxon>Fungi incertae sedis</taxon>
        <taxon>Mucoromycota</taxon>
        <taxon>Mortierellomycotina</taxon>
        <taxon>Mortierellomycetes</taxon>
        <taxon>Mortierellales</taxon>
        <taxon>Mortierellaceae</taxon>
        <taxon>Entomortierella</taxon>
    </lineage>
</organism>
<evidence type="ECO:0000256" key="2">
    <source>
        <dbReference type="SAM" id="Phobius"/>
    </source>
</evidence>
<keyword evidence="2" id="KW-1133">Transmembrane helix</keyword>
<reference evidence="3" key="1">
    <citation type="submission" date="2021-11" db="EMBL/GenBank/DDBJ databases">
        <authorList>
            <person name="Herlambang A."/>
            <person name="Guo Y."/>
            <person name="Takashima Y."/>
            <person name="Nishizawa T."/>
        </authorList>
    </citation>
    <scope>NUCLEOTIDE SEQUENCE</scope>
    <source>
        <strain evidence="3">E1425</strain>
    </source>
</reference>
<dbReference type="InterPro" id="IPR026749">
    <property type="entry name" value="Tmem135"/>
</dbReference>
<proteinExistence type="predicted"/>
<reference evidence="3" key="2">
    <citation type="journal article" date="2022" name="Microbiol. Resour. Announc.">
        <title>Whole-Genome Sequence of Entomortierella parvispora E1425, a Mucoromycotan Fungus Associated with Burkholderiaceae-Related Endosymbiotic Bacteria.</title>
        <authorList>
            <person name="Herlambang A."/>
            <person name="Guo Y."/>
            <person name="Takashima Y."/>
            <person name="Narisawa K."/>
            <person name="Ohta H."/>
            <person name="Nishizawa T."/>
        </authorList>
    </citation>
    <scope>NUCLEOTIDE SEQUENCE</scope>
    <source>
        <strain evidence="3">E1425</strain>
    </source>
</reference>
<feature type="compositionally biased region" description="Polar residues" evidence="1">
    <location>
        <begin position="52"/>
        <end position="61"/>
    </location>
</feature>
<dbReference type="OrthoDB" id="291792at2759"/>
<dbReference type="AlphaFoldDB" id="A0A9P3HKT4"/>
<feature type="compositionally biased region" description="Basic and acidic residues" evidence="1">
    <location>
        <begin position="67"/>
        <end position="90"/>
    </location>
</feature>
<evidence type="ECO:0000313" key="3">
    <source>
        <dbReference type="EMBL" id="GJJ78426.1"/>
    </source>
</evidence>
<feature type="compositionally biased region" description="Low complexity" evidence="1">
    <location>
        <begin position="39"/>
        <end position="51"/>
    </location>
</feature>
<dbReference type="PANTHER" id="PTHR12459">
    <property type="entry name" value="TRANSMEMBRANE PROTEIN 135-RELATED"/>
    <property type="match status" value="1"/>
</dbReference>
<comment type="caution">
    <text evidence="3">The sequence shown here is derived from an EMBL/GenBank/DDBJ whole genome shotgun (WGS) entry which is preliminary data.</text>
</comment>
<sequence length="681" mass="74880">MARIFSISPSRLHSSGGAATHVPSPALSTSSDNDDDNSRTSPSTPVSSTDPDNTLSTLTPLSPNPGKDLEELLKTKEQEQKQKRRPSDLSKEILSFFLSPAGYSLLRFDHSSPRKKKRSGNKGVDITQEANQGPDGQDEKGVRSFAESRESRPQGVLIDPDDYQQWFKSRANSRSGSKCPLFSTHPGDLSSATRTGLRGFILGFVAGTGMDVLLPALMKQKFKGLGRKIILDNASALYLGASAGGFALLYRILFCHLSLTMGKIISARQEHRSKLAQRRDSGVDLESDSRREGQEEISSEQVRTRLMKGRRWIPAVLAALLASPAFALIPDQSRRLTMALYFLTYSGEVTYSALKSKGWTDWMPNWFGVQLLFLLSASQTIHTFTHHGDCAPVAFRKTIVSQCAPFLTRPPGYNSKTQGPYPQCTSILASMNNYMRMHALNPHVAGNDFTPLVVDGLTAATSQTFSSMSNADTAFLVPSAVQSILTMTEGMGHASPSCRLFHPSTANCTTAAVSLAGKNMLFFLKLYSSLAFLTLLVKGGRVFNNGIGTYFKGTIFSTVRSSIGTCGMTATAFPLLCFMERYLPPDFLPTRRHYLNGFVGGLWLMVESPQRQSSLTLYFARFMLEGVWRRLVKAGWLKNFRQGETVLFGLSMAVIMGIFETLPTLQHKSLIQGTLTKIFVD</sequence>
<dbReference type="EMBL" id="BQFW01000015">
    <property type="protein sequence ID" value="GJJ78426.1"/>
    <property type="molecule type" value="Genomic_DNA"/>
</dbReference>
<evidence type="ECO:0000256" key="1">
    <source>
        <dbReference type="SAM" id="MobiDB-lite"/>
    </source>
</evidence>
<keyword evidence="2" id="KW-0472">Membrane</keyword>
<feature type="transmembrane region" description="Helical" evidence="2">
    <location>
        <begin position="199"/>
        <end position="217"/>
    </location>
</feature>
<feature type="transmembrane region" description="Helical" evidence="2">
    <location>
        <begin position="312"/>
        <end position="329"/>
    </location>
</feature>
<feature type="region of interest" description="Disordered" evidence="1">
    <location>
        <begin position="276"/>
        <end position="300"/>
    </location>
</feature>
<protein>
    <recommendedName>
        <fullName evidence="5">Transmembrane protein 135 N-terminal domain-containing protein</fullName>
    </recommendedName>
</protein>
<feature type="region of interest" description="Disordered" evidence="1">
    <location>
        <begin position="109"/>
        <end position="157"/>
    </location>
</feature>
<feature type="region of interest" description="Disordered" evidence="1">
    <location>
        <begin position="1"/>
        <end position="90"/>
    </location>
</feature>